<dbReference type="InterPro" id="IPR036236">
    <property type="entry name" value="Znf_C2H2_sf"/>
</dbReference>
<reference evidence="3 4" key="1">
    <citation type="submission" date="2012-08" db="EMBL/GenBank/DDBJ databases">
        <title>Oryza genome evolution.</title>
        <authorList>
            <person name="Wing R.A."/>
        </authorList>
    </citation>
    <scope>NUCLEOTIDE SEQUENCE</scope>
</reference>
<keyword evidence="1" id="KW-0479">Metal-binding</keyword>
<dbReference type="Gene3D" id="3.30.160.60">
    <property type="entry name" value="Classic Zinc Finger"/>
    <property type="match status" value="1"/>
</dbReference>
<feature type="domain" description="C2H2-type" evidence="2">
    <location>
        <begin position="159"/>
        <end position="187"/>
    </location>
</feature>
<evidence type="ECO:0000313" key="4">
    <source>
        <dbReference type="Proteomes" id="UP000032180"/>
    </source>
</evidence>
<dbReference type="Gramene" id="LPERR06G03990.1">
    <property type="protein sequence ID" value="LPERR06G03990.1"/>
    <property type="gene ID" value="LPERR06G03990"/>
</dbReference>
<dbReference type="PANTHER" id="PTHR35744:SF2">
    <property type="entry name" value="OS06G0166200 PROTEIN"/>
    <property type="match status" value="1"/>
</dbReference>
<keyword evidence="4" id="KW-1185">Reference proteome</keyword>
<reference evidence="3" key="3">
    <citation type="submission" date="2015-04" db="UniProtKB">
        <authorList>
            <consortium name="EnsemblPlants"/>
        </authorList>
    </citation>
    <scope>IDENTIFICATION</scope>
</reference>
<dbReference type="Proteomes" id="UP000032180">
    <property type="component" value="Chromosome 6"/>
</dbReference>
<dbReference type="CDD" id="cd18725">
    <property type="entry name" value="PIN_LabA-like"/>
    <property type="match status" value="1"/>
</dbReference>
<dbReference type="PANTHER" id="PTHR35744">
    <property type="entry name" value="C2H2-TYPE DOMAIN-CONTAINING PROTEIN"/>
    <property type="match status" value="1"/>
</dbReference>
<evidence type="ECO:0000259" key="2">
    <source>
        <dbReference type="PROSITE" id="PS50157"/>
    </source>
</evidence>
<dbReference type="GO" id="GO:0005634">
    <property type="term" value="C:nucleus"/>
    <property type="evidence" value="ECO:0007669"/>
    <property type="project" value="EnsemblPlants"/>
</dbReference>
<dbReference type="SMART" id="SM00355">
    <property type="entry name" value="ZnF_C2H2"/>
    <property type="match status" value="1"/>
</dbReference>
<keyword evidence="1" id="KW-0863">Zinc-finger</keyword>
<sequence>MAPPPLLPFLHLAANPNPLHHRAHNPHHLLHLHRRFSLRTIHPSRHATAAAAAKDPSLSPPLADVEMVRGKDGVWTARPPTVVVLWDLDNKPPRGPPFPAAAALRDAASLLGRVVSVSAFANRHAFSHVPSWVADERRERRAMDRAERAGTAAAPPVPYSCAVCGRRFPTRPDLARHFRNLHQRERNKKLNRLRSLKGKKRQKFRKRFISGNTKYDDAARELITPKVGYGLASELRRAGVNVRTVSDKPQAADHALKRQVKHSVACGVDWLVLVSDDSDFTDTVRKARAADLRTVVVGDGCRALGSVADIWLPWNRVENGEVDEEMLRSGRHMGFRDEDMGFRDEDEQDDEFVVDWDTSDLDGVVDDIVATRTKLFSATTMSAFADEEIMDDLLGVGINGGDMLWSSDEDEDGLAVQCHSAHATVTFQLISRNKQQYEHACGGKEVEDSKST</sequence>
<evidence type="ECO:0000256" key="1">
    <source>
        <dbReference type="PROSITE-ProRule" id="PRU00042"/>
    </source>
</evidence>
<keyword evidence="1" id="KW-0862">Zinc</keyword>
<dbReference type="EnsemblPlants" id="LPERR06G03990.1">
    <property type="protein sequence ID" value="LPERR06G03990.1"/>
    <property type="gene ID" value="LPERR06G03990"/>
</dbReference>
<dbReference type="AlphaFoldDB" id="A0A0D9WMA6"/>
<dbReference type="PROSITE" id="PS00028">
    <property type="entry name" value="ZINC_FINGER_C2H2_1"/>
    <property type="match status" value="1"/>
</dbReference>
<dbReference type="PROSITE" id="PS50157">
    <property type="entry name" value="ZINC_FINGER_C2H2_2"/>
    <property type="match status" value="1"/>
</dbReference>
<evidence type="ECO:0000313" key="3">
    <source>
        <dbReference type="EnsemblPlants" id="LPERR06G03990.1"/>
    </source>
</evidence>
<reference evidence="4" key="2">
    <citation type="submission" date="2013-12" db="EMBL/GenBank/DDBJ databases">
        <authorList>
            <person name="Yu Y."/>
            <person name="Lee S."/>
            <person name="de Baynast K."/>
            <person name="Wissotski M."/>
            <person name="Liu L."/>
            <person name="Talag J."/>
            <person name="Goicoechea J."/>
            <person name="Angelova A."/>
            <person name="Jetty R."/>
            <person name="Kudrna D."/>
            <person name="Golser W."/>
            <person name="Rivera L."/>
            <person name="Zhang J."/>
            <person name="Wing R."/>
        </authorList>
    </citation>
    <scope>NUCLEOTIDE SEQUENCE</scope>
</reference>
<dbReference type="eggNOG" id="ENOG502QQPS">
    <property type="taxonomic scope" value="Eukaryota"/>
</dbReference>
<dbReference type="GO" id="GO:0140297">
    <property type="term" value="F:DNA-binding transcription factor binding"/>
    <property type="evidence" value="ECO:0007669"/>
    <property type="project" value="EnsemblPlants"/>
</dbReference>
<accession>A0A0D9WMA6</accession>
<dbReference type="GO" id="GO:0009507">
    <property type="term" value="C:chloroplast"/>
    <property type="evidence" value="ECO:0007669"/>
    <property type="project" value="EnsemblPlants"/>
</dbReference>
<dbReference type="InterPro" id="IPR013087">
    <property type="entry name" value="Znf_C2H2_type"/>
</dbReference>
<name>A0A0D9WMA6_9ORYZ</name>
<proteinExistence type="predicted"/>
<dbReference type="SUPFAM" id="SSF57667">
    <property type="entry name" value="beta-beta-alpha zinc fingers"/>
    <property type="match status" value="1"/>
</dbReference>
<organism evidence="3 4">
    <name type="scientific">Leersia perrieri</name>
    <dbReference type="NCBI Taxonomy" id="77586"/>
    <lineage>
        <taxon>Eukaryota</taxon>
        <taxon>Viridiplantae</taxon>
        <taxon>Streptophyta</taxon>
        <taxon>Embryophyta</taxon>
        <taxon>Tracheophyta</taxon>
        <taxon>Spermatophyta</taxon>
        <taxon>Magnoliopsida</taxon>
        <taxon>Liliopsida</taxon>
        <taxon>Poales</taxon>
        <taxon>Poaceae</taxon>
        <taxon>BOP clade</taxon>
        <taxon>Oryzoideae</taxon>
        <taxon>Oryzeae</taxon>
        <taxon>Oryzinae</taxon>
        <taxon>Leersia</taxon>
    </lineage>
</organism>
<protein>
    <recommendedName>
        <fullName evidence="2">C2H2-type domain-containing protein</fullName>
    </recommendedName>
</protein>
<dbReference type="STRING" id="77586.A0A0D9WMA6"/>
<dbReference type="GO" id="GO:0008270">
    <property type="term" value="F:zinc ion binding"/>
    <property type="evidence" value="ECO:0007669"/>
    <property type="project" value="UniProtKB-KW"/>
</dbReference>